<proteinExistence type="predicted"/>
<reference evidence="2" key="1">
    <citation type="submission" date="2023-07" db="EMBL/GenBank/DDBJ databases">
        <title>Draft genome sequence of Agarivorans aestuarii strain ZMCS4, a CAZymes producing bacteria isolated from the marine brown algae Clodostephus spongiosus.</title>
        <authorList>
            <person name="Lorente B."/>
            <person name="Cabral C."/>
            <person name="Frias J."/>
            <person name="Faria J."/>
            <person name="Toubarro D."/>
        </authorList>
    </citation>
    <scope>NUCLEOTIDE SEQUENCE [LARGE SCALE GENOMIC DNA]</scope>
    <source>
        <strain evidence="2">ZMCS4</strain>
    </source>
</reference>
<dbReference type="Gene3D" id="1.10.357.10">
    <property type="entry name" value="Tetracycline Repressor, domain 2"/>
    <property type="match status" value="1"/>
</dbReference>
<reference evidence="1 2" key="2">
    <citation type="submission" date="2023-12" db="EMBL/GenBank/DDBJ databases">
        <authorList>
            <consortium name="Cladostephus spongiosus"/>
            <person name="Lorente B."/>
            <person name="Cabral C."/>
            <person name="Frias J."/>
            <person name="Faria J."/>
            <person name="Toubarro D."/>
        </authorList>
    </citation>
    <scope>NUCLEOTIDE SEQUENCE [LARGE SCALE GENOMIC DNA]</scope>
    <source>
        <strain evidence="1 2">ZMCS4</strain>
    </source>
</reference>
<sequence length="165" mass="18805">MTPVNLSPEQQLKERILDQVLAFLLEGDWQQIEMKNIASQCGISDAELNECFPSLQSITSAVNSRLTQNFIQHLDLSSRESLRLTWLDSLESPRFRAIVHLFIDASQQKSVAWRLANVGWNQFTNHVASHLGYQAVNQDLPWLLGKSMLKFINQRGRTPLKSVDS</sequence>
<dbReference type="RefSeq" id="WP_163130802.1">
    <property type="nucleotide sequence ID" value="NZ_JAYDYW010000007.1"/>
</dbReference>
<dbReference type="InterPro" id="IPR009057">
    <property type="entry name" value="Homeodomain-like_sf"/>
</dbReference>
<keyword evidence="2" id="KW-1185">Reference proteome</keyword>
<accession>A0ABU7G4G0</accession>
<comment type="caution">
    <text evidence="1">The sequence shown here is derived from an EMBL/GenBank/DDBJ whole genome shotgun (WGS) entry which is preliminary data.</text>
</comment>
<organism evidence="1 2">
    <name type="scientific">Agarivorans aestuarii</name>
    <dbReference type="NCBI Taxonomy" id="1563703"/>
    <lineage>
        <taxon>Bacteria</taxon>
        <taxon>Pseudomonadati</taxon>
        <taxon>Pseudomonadota</taxon>
        <taxon>Gammaproteobacteria</taxon>
        <taxon>Alteromonadales</taxon>
        <taxon>Alteromonadaceae</taxon>
        <taxon>Agarivorans</taxon>
    </lineage>
</organism>
<evidence type="ECO:0000313" key="2">
    <source>
        <dbReference type="Proteomes" id="UP001310248"/>
    </source>
</evidence>
<dbReference type="Pfam" id="PF18285">
    <property type="entry name" value="LuxT_C"/>
    <property type="match status" value="1"/>
</dbReference>
<dbReference type="Proteomes" id="UP001310248">
    <property type="component" value="Unassembled WGS sequence"/>
</dbReference>
<evidence type="ECO:0008006" key="3">
    <source>
        <dbReference type="Google" id="ProtNLM"/>
    </source>
</evidence>
<dbReference type="EMBL" id="JAYDYW010000007">
    <property type="protein sequence ID" value="MEE1674277.1"/>
    <property type="molecule type" value="Genomic_DNA"/>
</dbReference>
<name>A0ABU7G4G0_9ALTE</name>
<gene>
    <name evidence="1" type="ORF">SNR37_003714</name>
</gene>
<dbReference type="SUPFAM" id="SSF46689">
    <property type="entry name" value="Homeodomain-like"/>
    <property type="match status" value="1"/>
</dbReference>
<evidence type="ECO:0000313" key="1">
    <source>
        <dbReference type="EMBL" id="MEE1674277.1"/>
    </source>
</evidence>
<protein>
    <recommendedName>
        <fullName evidence="3">TetR/AcrR family transcriptional regulator</fullName>
    </recommendedName>
</protein>